<feature type="domain" description="Flavodoxin-like" evidence="22">
    <location>
        <begin position="65"/>
        <end position="215"/>
    </location>
</feature>
<dbReference type="FunFam" id="2.40.30.10:FF:000100">
    <property type="entry name" value="NADPH--cytochrome P450 reductase"/>
    <property type="match status" value="1"/>
</dbReference>
<dbReference type="InterPro" id="IPR039261">
    <property type="entry name" value="FNR_nucleotide-bd"/>
</dbReference>
<feature type="compositionally biased region" description="Polar residues" evidence="21">
    <location>
        <begin position="738"/>
        <end position="750"/>
    </location>
</feature>
<protein>
    <recommendedName>
        <fullName evidence="19">NADPH--cytochrome P450 reductase</fullName>
        <shortName evidence="19">CPR</shortName>
        <shortName evidence="19">P450R</shortName>
        <ecNumber evidence="19">1.6.2.4</ecNumber>
    </recommendedName>
</protein>
<feature type="binding site" evidence="19">
    <location>
        <begin position="164"/>
        <end position="173"/>
    </location>
    <ligand>
        <name>FMN</name>
        <dbReference type="ChEBI" id="CHEBI:58210"/>
    </ligand>
</feature>
<dbReference type="CDD" id="cd06204">
    <property type="entry name" value="CYPOR"/>
    <property type="match status" value="1"/>
</dbReference>
<evidence type="ECO:0000256" key="1">
    <source>
        <dbReference type="ARBA" id="ARBA00022475"/>
    </source>
</evidence>
<dbReference type="SUPFAM" id="SSF52218">
    <property type="entry name" value="Flavoproteins"/>
    <property type="match status" value="1"/>
</dbReference>
<organism evidence="24 25">
    <name type="scientific">Favolaschia claudopus</name>
    <dbReference type="NCBI Taxonomy" id="2862362"/>
    <lineage>
        <taxon>Eukaryota</taxon>
        <taxon>Fungi</taxon>
        <taxon>Dikarya</taxon>
        <taxon>Basidiomycota</taxon>
        <taxon>Agaricomycotina</taxon>
        <taxon>Agaricomycetes</taxon>
        <taxon>Agaricomycetidae</taxon>
        <taxon>Agaricales</taxon>
        <taxon>Marasmiineae</taxon>
        <taxon>Mycenaceae</taxon>
        <taxon>Favolaschia</taxon>
    </lineage>
</organism>
<dbReference type="InterPro" id="IPR001094">
    <property type="entry name" value="Flavdoxin-like"/>
</dbReference>
<reference evidence="24 25" key="1">
    <citation type="journal article" date="2024" name="J Genomics">
        <title>Draft genome sequencing and assembly of Favolaschia claudopus CIRM-BRFM 2984 isolated from oak limbs.</title>
        <authorList>
            <person name="Navarro D."/>
            <person name="Drula E."/>
            <person name="Chaduli D."/>
            <person name="Cazenave R."/>
            <person name="Ahrendt S."/>
            <person name="Wang J."/>
            <person name="Lipzen A."/>
            <person name="Daum C."/>
            <person name="Barry K."/>
            <person name="Grigoriev I.V."/>
            <person name="Favel A."/>
            <person name="Rosso M.N."/>
            <person name="Martin F."/>
        </authorList>
    </citation>
    <scope>NUCLEOTIDE SEQUENCE [LARGE SCALE GENOMIC DNA]</scope>
    <source>
        <strain evidence="24 25">CIRM-BRFM 2984</strain>
    </source>
</reference>
<dbReference type="GO" id="GO:0005789">
    <property type="term" value="C:endoplasmic reticulum membrane"/>
    <property type="evidence" value="ECO:0007669"/>
    <property type="project" value="UniProtKB-SubCell"/>
</dbReference>
<feature type="binding site" evidence="19">
    <location>
        <begin position="122"/>
        <end position="125"/>
    </location>
    <ligand>
        <name>FMN</name>
        <dbReference type="ChEBI" id="CHEBI:58210"/>
    </ligand>
</feature>
<feature type="region of interest" description="Disordered" evidence="21">
    <location>
        <begin position="733"/>
        <end position="772"/>
    </location>
</feature>
<keyword evidence="5 19" id="KW-0812">Transmembrane</keyword>
<feature type="binding site" evidence="19">
    <location>
        <position position="199"/>
    </location>
    <ligand>
        <name>FMN</name>
        <dbReference type="ChEBI" id="CHEBI:58210"/>
    </ligand>
</feature>
<evidence type="ECO:0000256" key="16">
    <source>
        <dbReference type="ARBA" id="ARBA00023136"/>
    </source>
</evidence>
<dbReference type="GO" id="GO:0005886">
    <property type="term" value="C:plasma membrane"/>
    <property type="evidence" value="ECO:0007669"/>
    <property type="project" value="UniProtKB-SubCell"/>
</dbReference>
<evidence type="ECO:0000259" key="23">
    <source>
        <dbReference type="PROSITE" id="PS51384"/>
    </source>
</evidence>
<dbReference type="InterPro" id="IPR023208">
    <property type="entry name" value="P450R"/>
</dbReference>
<dbReference type="EMBL" id="JAWWNJ010000009">
    <property type="protein sequence ID" value="KAK7048144.1"/>
    <property type="molecule type" value="Genomic_DNA"/>
</dbReference>
<comment type="cofactor">
    <cofactor evidence="19">
        <name>FMN</name>
        <dbReference type="ChEBI" id="CHEBI:58210"/>
    </cofactor>
    <text evidence="19">Binds 1 FMN per monomer.</text>
</comment>
<comment type="subcellular location">
    <subcellularLocation>
        <location evidence="19">Endoplasmic reticulum membrane</location>
        <topology evidence="19">Single-pass membrane protein</topology>
        <orientation evidence="19">Cytoplasmic side</orientation>
    </subcellularLocation>
    <subcellularLocation>
        <location evidence="19">Mitochondrion outer membrane</location>
        <topology evidence="19">Single-pass membrane protein</topology>
        <orientation evidence="19">Cytoplasmic side</orientation>
    </subcellularLocation>
    <subcellularLocation>
        <location evidence="19">Cell membrane</location>
        <topology evidence="19">Single-pass membrane protein</topology>
        <orientation evidence="19">Cytoplasmic side</orientation>
    </subcellularLocation>
</comment>
<proteinExistence type="inferred from homology"/>
<accession>A0AAW0DAG1</accession>
<dbReference type="PROSITE" id="PS51384">
    <property type="entry name" value="FAD_FR"/>
    <property type="match status" value="1"/>
</dbReference>
<comment type="similarity">
    <text evidence="19">In the C-terminal section; belongs to the flavoprotein pyridine nucleotide cytochrome reductase family.</text>
</comment>
<dbReference type="HAMAP" id="MF_03212">
    <property type="entry name" value="NCPR"/>
    <property type="match status" value="1"/>
</dbReference>
<feature type="binding site" evidence="19">
    <location>
        <position position="567"/>
    </location>
    <ligand>
        <name>NADP(+)</name>
        <dbReference type="ChEBI" id="CHEBI:58349"/>
    </ligand>
</feature>
<evidence type="ECO:0000256" key="10">
    <source>
        <dbReference type="ARBA" id="ARBA00022955"/>
    </source>
</evidence>
<comment type="similarity">
    <text evidence="19">Belongs to the NADPH--cytochrome P450 reductase family.</text>
</comment>
<feature type="binding site" evidence="19">
    <location>
        <position position="479"/>
    </location>
    <ligand>
        <name>FAD</name>
        <dbReference type="ChEBI" id="CHEBI:57692"/>
    </ligand>
</feature>
<evidence type="ECO:0000256" key="5">
    <source>
        <dbReference type="ARBA" id="ARBA00022692"/>
    </source>
</evidence>
<evidence type="ECO:0000256" key="7">
    <source>
        <dbReference type="ARBA" id="ARBA00022824"/>
    </source>
</evidence>
<dbReference type="PRINTS" id="PR00371">
    <property type="entry name" value="FPNCR"/>
</dbReference>
<dbReference type="InterPro" id="IPR003097">
    <property type="entry name" value="CysJ-like_FAD-binding"/>
</dbReference>
<dbReference type="GO" id="GO:0005741">
    <property type="term" value="C:mitochondrial outer membrane"/>
    <property type="evidence" value="ECO:0007669"/>
    <property type="project" value="UniProtKB-SubCell"/>
</dbReference>
<gene>
    <name evidence="24" type="ORF">R3P38DRAFT_3387642</name>
</gene>
<comment type="function">
    <text evidence="19">This enzyme is required for electron transfer from NADP to cytochrome P450 in microsomes. It can also provide electron transfer to heme oxygenase and cytochrome B5. Involved in ergosterol biosynthesis.</text>
</comment>
<feature type="binding site" evidence="19">
    <location>
        <position position="288"/>
    </location>
    <ligand>
        <name>NADP(+)</name>
        <dbReference type="ChEBI" id="CHEBI:58349"/>
    </ligand>
</feature>
<feature type="coiled-coil region" evidence="20">
    <location>
        <begin position="813"/>
        <end position="868"/>
    </location>
</feature>
<feature type="binding site" evidence="19">
    <location>
        <begin position="638"/>
        <end position="639"/>
    </location>
    <ligand>
        <name>NADP(+)</name>
        <dbReference type="ChEBI" id="CHEBI:58349"/>
    </ligand>
</feature>
<comment type="similarity">
    <text evidence="19">In the N-terminal section; belongs to the flavodoxin family.</text>
</comment>
<keyword evidence="1 19" id="KW-1003">Cell membrane</keyword>
<keyword evidence="3 19" id="KW-0285">Flavoprotein</keyword>
<keyword evidence="13 19" id="KW-0756">Sterol biosynthesis</keyword>
<sequence length="1063" mass="118052">MTSTSSSDVVVLGLGVVLAALYLFREQLFSASSKPKVAPIPTKAANGSGNPRDFITKMKEGKKRIVIFYGSQTGTAEEYAIRLAKEAKTKFGLASLVCDPEEYDFENLDQLPENCAVFFVMATYGEGEPTDNAVQFMQNIQDEQFEFSNGEHKLEGLKYVVFGLGNKTYEHYNLIGRQVDTELTKMGAIRIGERGEGDDDKSMEEDYLEWKDGMWEAFSAAMGVEEGQGGDSADFAVSELTDHAPEKVYLGELSARALTKTKGIHDAKNPYPAPITTARELFQTTVDRNCVHIELNTEGSGITYQHGDHVGVWPLNPDVEVNRLLCALGLFDKKDTVIGIESLDPALAKVPFPVPTTYSTVLRHYIDISAVVGRQILGTFSKFAPTPEAQEILKTLNSDKEEYHNVISNGCLKLGEVLQLAAGNDITAVPTAENTTAWPIPFDIVVSAIPRLQPRYYSISSSPKLYPTSIHVTAVVLKYQSVSSSRVPKPKWVFGVGSNFLLNLKYAATGESQPMLAEVSQPLYAIDGPRGAYKSETSYKSPIHVRRSTFRLPTNPKSPVIMIGPGTGVAPFRGFVQERVALARRSLEKNGPDALVDWGQISLFYGCRRSDEDFLYKEEWPQFSEELKGKFKMHCAFSREPPYKPDGSKIYVQDLLWDDREHVADAIINGKGYIYICGDAKSMSKAVEEVLARILGEAKGGSAEVEGAAEVKLLKERSRLMLDVWIRSVPPERIPEAEQQTPESSESAQPQHVEEPVASSSRPTSELKESMRKWTDKTAVAVRTRADDFTSTTKTMFSQLGLHLNRVTGYEEIDALKRQVVEQETRINEARTAARAAKTAYDIAVVERSNSQREINDLLQRKSNWNQADIARFTTLVPQDHVFEQEESRARTAVHSAEEAVEHEFTELMRVILARYHEEQVWSDKIRSASTYGSLAALGLNLLVFVVAIIFVEPWKRRRLALTFEKKIEEMGLENKAIVEESIKEIGRKIDAQAQLLTLTPPASAVVDIVPVTEDLSPRDTAHLSLSRRILEKSRDPEVGATVVGTALVAGVFGWVVKSWLGS</sequence>
<evidence type="ECO:0000256" key="20">
    <source>
        <dbReference type="SAM" id="Coils"/>
    </source>
</evidence>
<keyword evidence="12 19" id="KW-0560">Oxidoreductase</keyword>
<dbReference type="GO" id="GO:0006696">
    <property type="term" value="P:ergosterol biosynthetic process"/>
    <property type="evidence" value="ECO:0007669"/>
    <property type="project" value="UniProtKB-UniRule"/>
</dbReference>
<dbReference type="Pfam" id="PF05546">
    <property type="entry name" value="She9_MDM33"/>
    <property type="match status" value="1"/>
</dbReference>
<evidence type="ECO:0000256" key="2">
    <source>
        <dbReference type="ARBA" id="ARBA00022516"/>
    </source>
</evidence>
<dbReference type="GO" id="GO:0010181">
    <property type="term" value="F:FMN binding"/>
    <property type="evidence" value="ECO:0007669"/>
    <property type="project" value="UniProtKB-UniRule"/>
</dbReference>
<feature type="transmembrane region" description="Helical" evidence="19">
    <location>
        <begin position="932"/>
        <end position="952"/>
    </location>
</feature>
<dbReference type="AlphaFoldDB" id="A0AAW0DAG1"/>
<dbReference type="FunFam" id="3.40.50.360:FF:000024">
    <property type="entry name" value="NADPH--cytochrome P450 reductase"/>
    <property type="match status" value="1"/>
</dbReference>
<evidence type="ECO:0000256" key="21">
    <source>
        <dbReference type="SAM" id="MobiDB-lite"/>
    </source>
</evidence>
<comment type="caution">
    <text evidence="19">Lacks conserved residue(s) required for the propagation of feature annotation.</text>
</comment>
<dbReference type="Pfam" id="PF00175">
    <property type="entry name" value="NAD_binding_1"/>
    <property type="match status" value="1"/>
</dbReference>
<dbReference type="InterPro" id="IPR008254">
    <property type="entry name" value="Flavodoxin/NO_synth"/>
</dbReference>
<dbReference type="InterPro" id="IPR017938">
    <property type="entry name" value="Riboflavin_synthase-like_b-brl"/>
</dbReference>
<evidence type="ECO:0000256" key="13">
    <source>
        <dbReference type="ARBA" id="ARBA00023011"/>
    </source>
</evidence>
<feature type="binding site" evidence="19">
    <location>
        <begin position="473"/>
        <end position="475"/>
    </location>
    <ligand>
        <name>FAD</name>
        <dbReference type="ChEBI" id="CHEBI:57692"/>
    </ligand>
</feature>
<dbReference type="SUPFAM" id="SSF63380">
    <property type="entry name" value="Riboflavin synthase domain-like"/>
    <property type="match status" value="1"/>
</dbReference>
<dbReference type="SUPFAM" id="SSF52343">
    <property type="entry name" value="Ferredoxin reductase-like, C-terminal NADP-linked domain"/>
    <property type="match status" value="1"/>
</dbReference>
<keyword evidence="20" id="KW-0175">Coiled coil</keyword>
<dbReference type="InterPro" id="IPR008839">
    <property type="entry name" value="MDM33_fungi"/>
</dbReference>
<dbReference type="PROSITE" id="PS50902">
    <property type="entry name" value="FLAVODOXIN_LIKE"/>
    <property type="match status" value="1"/>
</dbReference>
<evidence type="ECO:0000256" key="9">
    <source>
        <dbReference type="ARBA" id="ARBA00022857"/>
    </source>
</evidence>
<dbReference type="InterPro" id="IPR001709">
    <property type="entry name" value="Flavoprot_Pyr_Nucl_cyt_Rdtase"/>
</dbReference>
<dbReference type="GO" id="GO:0005829">
    <property type="term" value="C:cytosol"/>
    <property type="evidence" value="ECO:0007669"/>
    <property type="project" value="TreeGrafter"/>
</dbReference>
<keyword evidence="4 19" id="KW-0288">FMN</keyword>
<feature type="binding site" evidence="19">
    <location>
        <position position="725"/>
    </location>
    <ligand>
        <name>FAD</name>
        <dbReference type="ChEBI" id="CHEBI:57692"/>
    </ligand>
</feature>
<dbReference type="Gene3D" id="2.40.30.10">
    <property type="entry name" value="Translation factors"/>
    <property type="match status" value="2"/>
</dbReference>
<feature type="binding site" evidence="19">
    <location>
        <begin position="649"/>
        <end position="653"/>
    </location>
    <ligand>
        <name>NADP(+)</name>
        <dbReference type="ChEBI" id="CHEBI:58349"/>
    </ligand>
</feature>
<evidence type="ECO:0000313" key="25">
    <source>
        <dbReference type="Proteomes" id="UP001362999"/>
    </source>
</evidence>
<dbReference type="FunFam" id="3.40.50.80:FF:000018">
    <property type="entry name" value="NADPH--cytochrome P450 reductase"/>
    <property type="match status" value="1"/>
</dbReference>
<evidence type="ECO:0000256" key="12">
    <source>
        <dbReference type="ARBA" id="ARBA00023002"/>
    </source>
</evidence>
<comment type="caution">
    <text evidence="24">The sequence shown here is derived from an EMBL/GenBank/DDBJ whole genome shotgun (WGS) entry which is preliminary data.</text>
</comment>
<dbReference type="InterPro" id="IPR017927">
    <property type="entry name" value="FAD-bd_FR_type"/>
</dbReference>
<evidence type="ECO:0000313" key="24">
    <source>
        <dbReference type="EMBL" id="KAK7048144.1"/>
    </source>
</evidence>
<dbReference type="Proteomes" id="UP001362999">
    <property type="component" value="Unassembled WGS sequence"/>
</dbReference>
<keyword evidence="15 19" id="KW-0496">Mitochondrion</keyword>
<keyword evidence="2 19" id="KW-0444">Lipid biosynthesis</keyword>
<dbReference type="GO" id="GO:0050660">
    <property type="term" value="F:flavin adenine dinucleotide binding"/>
    <property type="evidence" value="ECO:0007669"/>
    <property type="project" value="UniProtKB-UniRule"/>
</dbReference>
<evidence type="ECO:0000256" key="17">
    <source>
        <dbReference type="ARBA" id="ARBA00023166"/>
    </source>
</evidence>
<dbReference type="GO" id="GO:0050661">
    <property type="term" value="F:NADP binding"/>
    <property type="evidence" value="ECO:0007669"/>
    <property type="project" value="UniProtKB-UniRule"/>
</dbReference>
<dbReference type="PANTHER" id="PTHR19384:SF17">
    <property type="entry name" value="NADPH--CYTOCHROME P450 REDUCTASE"/>
    <property type="match status" value="1"/>
</dbReference>
<comment type="cofactor">
    <cofactor evidence="19">
        <name>FAD</name>
        <dbReference type="ChEBI" id="CHEBI:57692"/>
    </cofactor>
    <text evidence="19">Binds 1 FAD per monomer.</text>
</comment>
<dbReference type="Gene3D" id="3.40.50.360">
    <property type="match status" value="1"/>
</dbReference>
<name>A0AAW0DAG1_9AGAR</name>
<keyword evidence="11 19" id="KW-1133">Transmembrane helix</keyword>
<dbReference type="PANTHER" id="PTHR19384">
    <property type="entry name" value="NITRIC OXIDE SYNTHASE-RELATED"/>
    <property type="match status" value="1"/>
</dbReference>
<evidence type="ECO:0000259" key="22">
    <source>
        <dbReference type="PROSITE" id="PS50902"/>
    </source>
</evidence>
<keyword evidence="8 19" id="KW-0274">FAD</keyword>
<feature type="transmembrane region" description="Helical" evidence="19">
    <location>
        <begin position="1039"/>
        <end position="1057"/>
    </location>
</feature>
<keyword evidence="17 19" id="KW-1207">Sterol metabolism</keyword>
<dbReference type="InterPro" id="IPR029039">
    <property type="entry name" value="Flavoprotein-like_sf"/>
</dbReference>
<keyword evidence="14 19" id="KW-0443">Lipid metabolism</keyword>
<keyword evidence="25" id="KW-1185">Reference proteome</keyword>
<keyword evidence="9 19" id="KW-0521">NADP</keyword>
<evidence type="ECO:0000256" key="8">
    <source>
        <dbReference type="ARBA" id="ARBA00022827"/>
    </source>
</evidence>
<feature type="binding site" evidence="19">
    <location>
        <begin position="455"/>
        <end position="458"/>
    </location>
    <ligand>
        <name>FAD</name>
        <dbReference type="ChEBI" id="CHEBI:57692"/>
    </ligand>
</feature>
<evidence type="ECO:0000256" key="6">
    <source>
        <dbReference type="ARBA" id="ARBA00022787"/>
    </source>
</evidence>
<dbReference type="EC" id="1.6.2.4" evidence="19"/>
<feature type="binding site" evidence="19">
    <location>
        <begin position="495"/>
        <end position="498"/>
    </location>
    <ligand>
        <name>FAD</name>
        <dbReference type="ChEBI" id="CHEBI:57692"/>
    </ligand>
</feature>
<evidence type="ECO:0000256" key="19">
    <source>
        <dbReference type="HAMAP-Rule" id="MF_03212"/>
    </source>
</evidence>
<dbReference type="InterPro" id="IPR001433">
    <property type="entry name" value="OxRdtase_FAD/NAD-bd"/>
</dbReference>
<keyword evidence="7 19" id="KW-0256">Endoplasmic reticulum</keyword>
<evidence type="ECO:0000256" key="4">
    <source>
        <dbReference type="ARBA" id="ARBA00022643"/>
    </source>
</evidence>
<evidence type="ECO:0000256" key="11">
    <source>
        <dbReference type="ARBA" id="ARBA00022989"/>
    </source>
</evidence>
<evidence type="ECO:0000256" key="3">
    <source>
        <dbReference type="ARBA" id="ARBA00022630"/>
    </source>
</evidence>
<keyword evidence="6 19" id="KW-1000">Mitochondrion outer membrane</keyword>
<dbReference type="GO" id="GO:0003958">
    <property type="term" value="F:NADPH-hemoprotein reductase activity"/>
    <property type="evidence" value="ECO:0007669"/>
    <property type="project" value="UniProtKB-UniRule"/>
</dbReference>
<keyword evidence="18 19" id="KW-0753">Steroid metabolism</keyword>
<dbReference type="Gene3D" id="3.40.50.80">
    <property type="entry name" value="Nucleotide-binding domain of ferredoxin-NADP reductase (FNR) module"/>
    <property type="match status" value="1"/>
</dbReference>
<feature type="binding site" evidence="19">
    <location>
        <begin position="71"/>
        <end position="76"/>
    </location>
    <ligand>
        <name>FMN</name>
        <dbReference type="ChEBI" id="CHEBI:58210"/>
    </ligand>
</feature>
<evidence type="ECO:0000256" key="18">
    <source>
        <dbReference type="ARBA" id="ARBA00023221"/>
    </source>
</evidence>
<keyword evidence="16 19" id="KW-0472">Membrane</keyword>
<evidence type="ECO:0000256" key="14">
    <source>
        <dbReference type="ARBA" id="ARBA00023098"/>
    </source>
</evidence>
<comment type="catalytic activity">
    <reaction evidence="19">
        <text>2 oxidized [cytochrome P450] + NADPH = 2 reduced [cytochrome P450] + NADP(+) + H(+)</text>
        <dbReference type="Rhea" id="RHEA:24040"/>
        <dbReference type="Rhea" id="RHEA-COMP:14627"/>
        <dbReference type="Rhea" id="RHEA-COMP:14628"/>
        <dbReference type="ChEBI" id="CHEBI:15378"/>
        <dbReference type="ChEBI" id="CHEBI:55376"/>
        <dbReference type="ChEBI" id="CHEBI:57783"/>
        <dbReference type="ChEBI" id="CHEBI:58349"/>
        <dbReference type="ChEBI" id="CHEBI:60344"/>
        <dbReference type="EC" id="1.6.2.4"/>
    </reaction>
</comment>
<dbReference type="Pfam" id="PF00258">
    <property type="entry name" value="Flavodoxin_1"/>
    <property type="match status" value="1"/>
</dbReference>
<keyword evidence="10 19" id="KW-0752">Steroid biosynthesis</keyword>
<dbReference type="Pfam" id="PF00667">
    <property type="entry name" value="FAD_binding_1"/>
    <property type="match status" value="1"/>
</dbReference>
<evidence type="ECO:0000256" key="15">
    <source>
        <dbReference type="ARBA" id="ARBA00023128"/>
    </source>
</evidence>
<feature type="domain" description="FAD-binding FR-type" evidence="23">
    <location>
        <begin position="268"/>
        <end position="536"/>
    </location>
</feature>
<dbReference type="PRINTS" id="PR00369">
    <property type="entry name" value="FLAVODOXIN"/>
</dbReference>